<reference evidence="1" key="1">
    <citation type="submission" date="2024-05" db="EMBL/GenBank/DDBJ databases">
        <title>Planctomycetes of the genus Singulisphaera possess chitinolytic capabilities.</title>
        <authorList>
            <person name="Ivanova A."/>
        </authorList>
    </citation>
    <scope>NUCLEOTIDE SEQUENCE</scope>
    <source>
        <strain evidence="1">Ch08T</strain>
    </source>
</reference>
<organism evidence="1">
    <name type="scientific">Singulisphaera sp. Ch08</name>
    <dbReference type="NCBI Taxonomy" id="3120278"/>
    <lineage>
        <taxon>Bacteria</taxon>
        <taxon>Pseudomonadati</taxon>
        <taxon>Planctomycetota</taxon>
        <taxon>Planctomycetia</taxon>
        <taxon>Isosphaerales</taxon>
        <taxon>Isosphaeraceae</taxon>
        <taxon>Singulisphaera</taxon>
    </lineage>
</organism>
<gene>
    <name evidence="1" type="ORF">V5E97_08870</name>
</gene>
<protein>
    <recommendedName>
        <fullName evidence="2">Caspase family protein</fullName>
    </recommendedName>
</protein>
<dbReference type="EMBL" id="CP155447">
    <property type="protein sequence ID" value="XBH06132.1"/>
    <property type="molecule type" value="Genomic_DNA"/>
</dbReference>
<accession>A0AAU7CLY8</accession>
<name>A0AAU7CLY8_9BACT</name>
<evidence type="ECO:0008006" key="2">
    <source>
        <dbReference type="Google" id="ProtNLM"/>
    </source>
</evidence>
<dbReference type="RefSeq" id="WP_406698984.1">
    <property type="nucleotide sequence ID" value="NZ_CP155447.1"/>
</dbReference>
<dbReference type="AlphaFoldDB" id="A0AAU7CLY8"/>
<evidence type="ECO:0000313" key="1">
    <source>
        <dbReference type="EMBL" id="XBH06132.1"/>
    </source>
</evidence>
<proteinExistence type="predicted"/>
<sequence length="82" mass="9026">MRIRWAVGIAETGLVITLLVMPALAQDREAPKGEKYALLIGVRRYDPNQLRSLLYSESDVVDLAAPLKAQGYKPTNVVASRS</sequence>